<sequence length="132" mass="14323">MRWRNASLALLATAAVCLSGTAQAAHWNVGVFLGPPAPIYPVPVVPAPYYYAPYPPPYPVYPPPYYAPPVVIEPAQPDVYIERSQTAAPGTPATSSGGTWWYCRASKAYYPYVKECPGGWQETPATPPAPKR</sequence>
<feature type="signal peptide" evidence="1">
    <location>
        <begin position="1"/>
        <end position="24"/>
    </location>
</feature>
<evidence type="ECO:0008006" key="4">
    <source>
        <dbReference type="Google" id="ProtNLM"/>
    </source>
</evidence>
<evidence type="ECO:0000256" key="1">
    <source>
        <dbReference type="SAM" id="SignalP"/>
    </source>
</evidence>
<accession>A0A1X7DXL6</accession>
<feature type="chain" id="PRO_5012665579" description="PXPV repeat-containing protein" evidence="1">
    <location>
        <begin position="25"/>
        <end position="132"/>
    </location>
</feature>
<evidence type="ECO:0000313" key="2">
    <source>
        <dbReference type="EMBL" id="SMF23558.1"/>
    </source>
</evidence>
<dbReference type="AlphaFoldDB" id="A0A1X7DXL6"/>
<protein>
    <recommendedName>
        <fullName evidence="4">PXPV repeat-containing protein</fullName>
    </recommendedName>
</protein>
<dbReference type="OrthoDB" id="5397649at2"/>
<proteinExistence type="predicted"/>
<dbReference type="Proteomes" id="UP000192911">
    <property type="component" value="Unassembled WGS sequence"/>
</dbReference>
<dbReference type="EMBL" id="FXAH01000004">
    <property type="protein sequence ID" value="SMF23558.1"/>
    <property type="molecule type" value="Genomic_DNA"/>
</dbReference>
<evidence type="ECO:0000313" key="3">
    <source>
        <dbReference type="Proteomes" id="UP000192911"/>
    </source>
</evidence>
<reference evidence="3" key="1">
    <citation type="submission" date="2017-04" db="EMBL/GenBank/DDBJ databases">
        <authorList>
            <person name="Varghese N."/>
            <person name="Submissions S."/>
        </authorList>
    </citation>
    <scope>NUCLEOTIDE SEQUENCE [LARGE SCALE GENOMIC DNA]</scope>
    <source>
        <strain evidence="3">Ballard 720</strain>
    </source>
</reference>
<dbReference type="RefSeq" id="WP_085226882.1">
    <property type="nucleotide sequence ID" value="NZ_BSQD01000005.1"/>
</dbReference>
<name>A0A1X7DXL6_TRICW</name>
<dbReference type="STRING" id="28094.SAMN06295900_104207"/>
<dbReference type="GeneID" id="95551443"/>
<keyword evidence="1" id="KW-0732">Signal</keyword>
<organism evidence="2 3">
    <name type="scientific">Trinickia caryophylli</name>
    <name type="common">Paraburkholderia caryophylli</name>
    <dbReference type="NCBI Taxonomy" id="28094"/>
    <lineage>
        <taxon>Bacteria</taxon>
        <taxon>Pseudomonadati</taxon>
        <taxon>Pseudomonadota</taxon>
        <taxon>Betaproteobacteria</taxon>
        <taxon>Burkholderiales</taxon>
        <taxon>Burkholderiaceae</taxon>
        <taxon>Trinickia</taxon>
    </lineage>
</organism>
<keyword evidence="3" id="KW-1185">Reference proteome</keyword>
<gene>
    <name evidence="2" type="ORF">SAMN06295900_104207</name>
</gene>